<feature type="transmembrane region" description="Helical" evidence="6">
    <location>
        <begin position="619"/>
        <end position="640"/>
    </location>
</feature>
<name>A0A508Z6B8_LACRH</name>
<keyword evidence="2 6" id="KW-1003">Cell membrane</keyword>
<comment type="subcellular location">
    <subcellularLocation>
        <location evidence="1 6">Cell membrane</location>
        <topology evidence="1 6">Multi-pass membrane protein</topology>
    </subcellularLocation>
</comment>
<organism evidence="8 11">
    <name type="scientific">Lacticaseibacillus rhamnosus</name>
    <name type="common">Lactobacillus rhamnosus</name>
    <dbReference type="NCBI Taxonomy" id="47715"/>
    <lineage>
        <taxon>Bacteria</taxon>
        <taxon>Bacillati</taxon>
        <taxon>Bacillota</taxon>
        <taxon>Bacilli</taxon>
        <taxon>Lactobacillales</taxon>
        <taxon>Lactobacillaceae</taxon>
        <taxon>Lacticaseibacillus</taxon>
    </lineage>
</organism>
<dbReference type="GO" id="GO:0005886">
    <property type="term" value="C:plasma membrane"/>
    <property type="evidence" value="ECO:0007669"/>
    <property type="project" value="UniProtKB-SubCell"/>
</dbReference>
<evidence type="ECO:0000256" key="2">
    <source>
        <dbReference type="ARBA" id="ARBA00022475"/>
    </source>
</evidence>
<dbReference type="Proteomes" id="UP000552935">
    <property type="component" value="Unassembled WGS sequence"/>
</dbReference>
<feature type="transmembrane region" description="Helical" evidence="6">
    <location>
        <begin position="199"/>
        <end position="217"/>
    </location>
</feature>
<evidence type="ECO:0000256" key="1">
    <source>
        <dbReference type="ARBA" id="ARBA00004651"/>
    </source>
</evidence>
<dbReference type="PANTHER" id="PTHR46795">
    <property type="entry name" value="ABC TRANSPORTER PERMEASE-RELATED-RELATED"/>
    <property type="match status" value="1"/>
</dbReference>
<feature type="transmembrane region" description="Helical" evidence="6">
    <location>
        <begin position="18"/>
        <end position="37"/>
    </location>
</feature>
<dbReference type="AlphaFoldDB" id="A0A508Z6B8"/>
<dbReference type="PANTHER" id="PTHR46795:SF3">
    <property type="entry name" value="ABC TRANSPORTER PERMEASE"/>
    <property type="match status" value="1"/>
</dbReference>
<evidence type="ECO:0000256" key="4">
    <source>
        <dbReference type="ARBA" id="ARBA00022989"/>
    </source>
</evidence>
<evidence type="ECO:0000313" key="9">
    <source>
        <dbReference type="EMBL" id="THC80271.1"/>
    </source>
</evidence>
<sequence length="661" mass="74201">MKFYFKLAATNLKADRRLFVPFVITTSFLMAINLIMLNAYTSSDVLFRQFGQAAGKSLFSFGSMTTAIISVILIIYANNFLRKQRIRQLGLYNIIGFGKRELSKMMATEKLLLLLTTLLCGGILGTVLSRLSYLTLAKMLHVNHNLDFGLSQTAFSIAGLITIGLFIVLMLVDEFWLLRKHPIELVREQNAGEREPKTKWLTLIVSIASLAAGYTIAVTVKNPLQAMSLFFFAVVLVIVGTYGLFTSGSVFVLKWLRHRKNYYYKPKHFINVSNLLYRMQQNGAGLASIAILVTMTLITLATTATLFFGIHEIVNSQTPVDLAYSINPKRPDAANQLRTLAKTHHVKIHSMRTFNGPSSTLALLEKNKLDSQANFNGPFSFNNARSVQLMTVENYNRYTGKHVTLNNHEVLIYASNHYEPATLRIGKQTYHVAKQVTSFPNAPKTFIPNLFVALPSDVQLLTALHALYPKRSMALLKADVTTNQDVTLSGSHANQVKLYHAVVKRGIALPESVQSRAANYDDTASMMSSFLFLGVVFGVTFILATLLILYYKQLAEGYADARRYTILQRVGLSLREVRATINSQLLTLFYLPLIVAAIHVGFALPFVQRIMMLFGLPDWQFFLTVSLITLAIFAVIYVLMYRLTGNVYYRIVSRRQPSSRG</sequence>
<evidence type="ECO:0000259" key="7">
    <source>
        <dbReference type="Pfam" id="PF02687"/>
    </source>
</evidence>
<dbReference type="InterPro" id="IPR052536">
    <property type="entry name" value="ABC-4_Integral_Memb_Prot"/>
</dbReference>
<dbReference type="EMBL" id="SSHM01000001">
    <property type="protein sequence ID" value="THC80271.1"/>
    <property type="molecule type" value="Genomic_DNA"/>
</dbReference>
<dbReference type="Pfam" id="PF02687">
    <property type="entry name" value="FtsX"/>
    <property type="match status" value="1"/>
</dbReference>
<dbReference type="EMBL" id="JACCKI010000002">
    <property type="protein sequence ID" value="NZA04423.1"/>
    <property type="molecule type" value="Genomic_DNA"/>
</dbReference>
<reference evidence="8 11" key="2">
    <citation type="submission" date="2020-07" db="EMBL/GenBank/DDBJ databases">
        <title>Organ Donor 1.</title>
        <authorList>
            <person name="Marsh A.J."/>
            <person name="Azcarate-Peril M.A."/>
        </authorList>
    </citation>
    <scope>NUCLEOTIDE SEQUENCE [LARGE SCALE GENOMIC DNA]</scope>
    <source>
        <strain evidence="8 11">AMC0712</strain>
    </source>
</reference>
<evidence type="ECO:0000313" key="11">
    <source>
        <dbReference type="Proteomes" id="UP000552935"/>
    </source>
</evidence>
<comment type="similarity">
    <text evidence="6">Belongs to the ABC-4 integral membrane protein family.</text>
</comment>
<dbReference type="GO" id="GO:0055085">
    <property type="term" value="P:transmembrane transport"/>
    <property type="evidence" value="ECO:0007669"/>
    <property type="project" value="UniProtKB-UniRule"/>
</dbReference>
<protein>
    <submittedName>
        <fullName evidence="9">ABC transporter permease</fullName>
    </submittedName>
    <submittedName>
        <fullName evidence="8">FtsX-like permease family protein</fullName>
    </submittedName>
</protein>
<keyword evidence="5 6" id="KW-0472">Membrane</keyword>
<feature type="transmembrane region" description="Helical" evidence="6">
    <location>
        <begin position="111"/>
        <end position="133"/>
    </location>
</feature>
<dbReference type="PIRSF" id="PIRSF018968">
    <property type="entry name" value="ABC_permease_BceB"/>
    <property type="match status" value="1"/>
</dbReference>
<comment type="caution">
    <text evidence="8">The sequence shown here is derived from an EMBL/GenBank/DDBJ whole genome shotgun (WGS) entry which is preliminary data.</text>
</comment>
<gene>
    <name evidence="9" type="ORF">E6L36_07590</name>
    <name evidence="8" type="ORF">H0N82_04685</name>
</gene>
<feature type="transmembrane region" description="Helical" evidence="6">
    <location>
        <begin position="585"/>
        <end position="607"/>
    </location>
</feature>
<dbReference type="RefSeq" id="WP_005689337.1">
    <property type="nucleotide sequence ID" value="NZ_CABFNI010000033.1"/>
</dbReference>
<evidence type="ECO:0000256" key="3">
    <source>
        <dbReference type="ARBA" id="ARBA00022692"/>
    </source>
</evidence>
<keyword evidence="6" id="KW-0813">Transport</keyword>
<feature type="transmembrane region" description="Helical" evidence="6">
    <location>
        <begin position="153"/>
        <end position="178"/>
    </location>
</feature>
<feature type="domain" description="ABC3 transporter permease C-terminal" evidence="7">
    <location>
        <begin position="64"/>
        <end position="170"/>
    </location>
</feature>
<reference evidence="9 10" key="1">
    <citation type="submission" date="2019-04" db="EMBL/GenBank/DDBJ databases">
        <title>Genome Announcement to Ensure Probiotic Safety of Lactobacillus rhamnosus UBLR-58.</title>
        <authorList>
            <person name="Sulthana A."/>
            <person name="Lakshmi S.G."/>
            <person name="Madempudi R.S."/>
        </authorList>
    </citation>
    <scope>NUCLEOTIDE SEQUENCE [LARGE SCALE GENOMIC DNA]</scope>
    <source>
        <strain evidence="9 10">UBLR-58</strain>
    </source>
</reference>
<feature type="transmembrane region" description="Helical" evidence="6">
    <location>
        <begin position="530"/>
        <end position="551"/>
    </location>
</feature>
<feature type="transmembrane region" description="Helical" evidence="6">
    <location>
        <begin position="286"/>
        <end position="310"/>
    </location>
</feature>
<feature type="transmembrane region" description="Helical" evidence="6">
    <location>
        <begin position="57"/>
        <end position="77"/>
    </location>
</feature>
<proteinExistence type="inferred from homology"/>
<dbReference type="InterPro" id="IPR003838">
    <property type="entry name" value="ABC3_permease_C"/>
</dbReference>
<keyword evidence="3 6" id="KW-0812">Transmembrane</keyword>
<evidence type="ECO:0000256" key="5">
    <source>
        <dbReference type="ARBA" id="ARBA00023136"/>
    </source>
</evidence>
<evidence type="ECO:0000313" key="8">
    <source>
        <dbReference type="EMBL" id="NZA04423.1"/>
    </source>
</evidence>
<keyword evidence="4 6" id="KW-1133">Transmembrane helix</keyword>
<evidence type="ECO:0000256" key="6">
    <source>
        <dbReference type="PIRNR" id="PIRNR018968"/>
    </source>
</evidence>
<accession>A0A508Z6B8</accession>
<dbReference type="InterPro" id="IPR027022">
    <property type="entry name" value="ABC_permease_BceB-typ"/>
</dbReference>
<dbReference type="Proteomes" id="UP000307517">
    <property type="component" value="Unassembled WGS sequence"/>
</dbReference>
<evidence type="ECO:0000313" key="10">
    <source>
        <dbReference type="Proteomes" id="UP000307517"/>
    </source>
</evidence>
<feature type="transmembrane region" description="Helical" evidence="6">
    <location>
        <begin position="229"/>
        <end position="253"/>
    </location>
</feature>